<name>A0A1I2JKF5_9GAMM</name>
<organism evidence="4 5">
    <name type="scientific">Fontimonas thermophila</name>
    <dbReference type="NCBI Taxonomy" id="1076937"/>
    <lineage>
        <taxon>Bacteria</taxon>
        <taxon>Pseudomonadati</taxon>
        <taxon>Pseudomonadota</taxon>
        <taxon>Gammaproteobacteria</taxon>
        <taxon>Nevskiales</taxon>
        <taxon>Nevskiaceae</taxon>
        <taxon>Fontimonas</taxon>
    </lineage>
</organism>
<dbReference type="OrthoDB" id="5950635at2"/>
<dbReference type="SUPFAM" id="SSF140566">
    <property type="entry name" value="FlgN-like"/>
    <property type="match status" value="1"/>
</dbReference>
<sequence>MNTQPDPHADLPQRLADNLAAHLDCTRLLHATLAHEREALLANDVEALERLTCTKTAAAERLAELGYALNRLRRQAGAERIEAWIERADPSGHCACRWRELIALAAQCHDANRANAALLDARSQQIRSALHVVHGSASTPTYARSGSVAAPLGSRPLGLA</sequence>
<dbReference type="Pfam" id="PF05130">
    <property type="entry name" value="FlgN"/>
    <property type="match status" value="1"/>
</dbReference>
<keyword evidence="3" id="KW-1005">Bacterial flagellum biogenesis</keyword>
<dbReference type="RefSeq" id="WP_159431145.1">
    <property type="nucleotide sequence ID" value="NZ_FOOC01000008.1"/>
</dbReference>
<dbReference type="InterPro" id="IPR036679">
    <property type="entry name" value="FlgN-like_sf"/>
</dbReference>
<gene>
    <name evidence="4" type="ORF">SAMN04488120_10888</name>
</gene>
<dbReference type="Proteomes" id="UP000199771">
    <property type="component" value="Unassembled WGS sequence"/>
</dbReference>
<comment type="similarity">
    <text evidence="2">Belongs to the FlgN family.</text>
</comment>
<dbReference type="InterPro" id="IPR007809">
    <property type="entry name" value="FlgN-like"/>
</dbReference>
<protein>
    <submittedName>
        <fullName evidence="4">FlgN protein</fullName>
    </submittedName>
</protein>
<proteinExistence type="inferred from homology"/>
<keyword evidence="5" id="KW-1185">Reference proteome</keyword>
<dbReference type="STRING" id="1076937.SAMN04488120_10888"/>
<dbReference type="EMBL" id="FOOC01000008">
    <property type="protein sequence ID" value="SFF55375.1"/>
    <property type="molecule type" value="Genomic_DNA"/>
</dbReference>
<evidence type="ECO:0000313" key="5">
    <source>
        <dbReference type="Proteomes" id="UP000199771"/>
    </source>
</evidence>
<evidence type="ECO:0000313" key="4">
    <source>
        <dbReference type="EMBL" id="SFF55375.1"/>
    </source>
</evidence>
<dbReference type="Gene3D" id="1.20.58.300">
    <property type="entry name" value="FlgN-like"/>
    <property type="match status" value="1"/>
</dbReference>
<evidence type="ECO:0000256" key="2">
    <source>
        <dbReference type="ARBA" id="ARBA00007703"/>
    </source>
</evidence>
<reference evidence="4 5" key="1">
    <citation type="submission" date="2016-10" db="EMBL/GenBank/DDBJ databases">
        <authorList>
            <person name="de Groot N.N."/>
        </authorList>
    </citation>
    <scope>NUCLEOTIDE SEQUENCE [LARGE SCALE GENOMIC DNA]</scope>
    <source>
        <strain evidence="4 5">DSM 23609</strain>
    </source>
</reference>
<dbReference type="GO" id="GO:0044780">
    <property type="term" value="P:bacterial-type flagellum assembly"/>
    <property type="evidence" value="ECO:0007669"/>
    <property type="project" value="InterPro"/>
</dbReference>
<dbReference type="AlphaFoldDB" id="A0A1I2JKF5"/>
<evidence type="ECO:0000256" key="1">
    <source>
        <dbReference type="ARBA" id="ARBA00002397"/>
    </source>
</evidence>
<comment type="function">
    <text evidence="1">Required for the efficient initiation of filament assembly.</text>
</comment>
<accession>A0A1I2JKF5</accession>
<evidence type="ECO:0000256" key="3">
    <source>
        <dbReference type="ARBA" id="ARBA00022795"/>
    </source>
</evidence>